<name>A0A2D0LCW3_9GAMM</name>
<evidence type="ECO:0000256" key="1">
    <source>
        <dbReference type="ARBA" id="ARBA00006484"/>
    </source>
</evidence>
<dbReference type="Proteomes" id="UP000221101">
    <property type="component" value="Unassembled WGS sequence"/>
</dbReference>
<gene>
    <name evidence="2" type="ORF">Xkoz_02148</name>
</gene>
<evidence type="ECO:0000313" key="3">
    <source>
        <dbReference type="Proteomes" id="UP000221101"/>
    </source>
</evidence>
<sequence>MKIDLSGKVALITGSSCGIGFSVASGLLAAGANVIINGRSQERIAEAMSRLDDAKRVSGIVADVGTLSGCNTLTTSVSKVDILVNNAGFFRPRPLLEISDSEWLEMMEVNVMSGIRLTRYYLHSMMQRRWGRVIFVSSESALQIPSEMVHYGVSKMTQLAVARGFAEIAINTGVTVNSVLPGPTMSEGVENFVQNLMGEAGTAEEAGLLFMKKYRPSSLLGRLTTTDEVANFIVYLSSMQSSAITGAALRVDGGVLRSVI</sequence>
<dbReference type="InterPro" id="IPR002347">
    <property type="entry name" value="SDR_fam"/>
</dbReference>
<dbReference type="AlphaFoldDB" id="A0A2D0LCW3"/>
<dbReference type="PANTHER" id="PTHR42879">
    <property type="entry name" value="3-OXOACYL-(ACYL-CARRIER-PROTEIN) REDUCTASE"/>
    <property type="match status" value="1"/>
</dbReference>
<proteinExistence type="inferred from homology"/>
<dbReference type="RefSeq" id="WP_099142141.1">
    <property type="nucleotide sequence ID" value="NZ_CAWNOR010000035.1"/>
</dbReference>
<dbReference type="SUPFAM" id="SSF51735">
    <property type="entry name" value="NAD(P)-binding Rossmann-fold domains"/>
    <property type="match status" value="1"/>
</dbReference>
<evidence type="ECO:0000313" key="2">
    <source>
        <dbReference type="EMBL" id="PHM73257.1"/>
    </source>
</evidence>
<dbReference type="InterPro" id="IPR050259">
    <property type="entry name" value="SDR"/>
</dbReference>
<comment type="similarity">
    <text evidence="1">Belongs to the short-chain dehydrogenases/reductases (SDR) family.</text>
</comment>
<dbReference type="InterPro" id="IPR036291">
    <property type="entry name" value="NAD(P)-bd_dom_sf"/>
</dbReference>
<dbReference type="EMBL" id="NJCX01000013">
    <property type="protein sequence ID" value="PHM73257.1"/>
    <property type="molecule type" value="Genomic_DNA"/>
</dbReference>
<dbReference type="FunFam" id="3.40.50.720:FF:000084">
    <property type="entry name" value="Short-chain dehydrogenase reductase"/>
    <property type="match status" value="1"/>
</dbReference>
<reference evidence="2 3" key="1">
    <citation type="journal article" date="2017" name="Nat. Microbiol.">
        <title>Natural product diversity associated with the nematode symbionts Photorhabdus and Xenorhabdus.</title>
        <authorList>
            <person name="Tobias N.J."/>
            <person name="Wolff H."/>
            <person name="Djahanschiri B."/>
            <person name="Grundmann F."/>
            <person name="Kronenwerth M."/>
            <person name="Shi Y.M."/>
            <person name="Simonyi S."/>
            <person name="Grun P."/>
            <person name="Shapiro-Ilan D."/>
            <person name="Pidot S.J."/>
            <person name="Stinear T.P."/>
            <person name="Ebersberger I."/>
            <person name="Bode H.B."/>
        </authorList>
    </citation>
    <scope>NUCLEOTIDE SEQUENCE [LARGE SCALE GENOMIC DNA]</scope>
    <source>
        <strain evidence="2 3">DSM 17907</strain>
    </source>
</reference>
<dbReference type="Gene3D" id="3.40.50.720">
    <property type="entry name" value="NAD(P)-binding Rossmann-like Domain"/>
    <property type="match status" value="1"/>
</dbReference>
<organism evidence="2 3">
    <name type="scientific">Xenorhabdus kozodoii</name>
    <dbReference type="NCBI Taxonomy" id="351676"/>
    <lineage>
        <taxon>Bacteria</taxon>
        <taxon>Pseudomonadati</taxon>
        <taxon>Pseudomonadota</taxon>
        <taxon>Gammaproteobacteria</taxon>
        <taxon>Enterobacterales</taxon>
        <taxon>Morganellaceae</taxon>
        <taxon>Xenorhabdus</taxon>
    </lineage>
</organism>
<dbReference type="Pfam" id="PF00106">
    <property type="entry name" value="adh_short"/>
    <property type="match status" value="1"/>
</dbReference>
<keyword evidence="3" id="KW-1185">Reference proteome</keyword>
<dbReference type="PRINTS" id="PR00081">
    <property type="entry name" value="GDHRDH"/>
</dbReference>
<dbReference type="OrthoDB" id="9804774at2"/>
<accession>A0A2D0LCW3</accession>
<protein>
    <submittedName>
        <fullName evidence="2">3-ketoacyl-ACP reductase</fullName>
    </submittedName>
</protein>
<comment type="caution">
    <text evidence="2">The sequence shown here is derived from an EMBL/GenBank/DDBJ whole genome shotgun (WGS) entry which is preliminary data.</text>
</comment>